<keyword evidence="4" id="KW-1185">Reference proteome</keyword>
<reference evidence="3 4" key="1">
    <citation type="journal article" date="2021" name="Int. J. Syst. Evol. Microbiol.">
        <title>Clostridium zeae sp. nov., isolated from corn silage.</title>
        <authorList>
            <person name="Kobayashi H."/>
            <person name="Tanizawa Y."/>
            <person name="Yagura M."/>
            <person name="Sakamoto M."/>
            <person name="Ohkuma M."/>
            <person name="Tohno M."/>
        </authorList>
    </citation>
    <scope>NUCLEOTIDE SEQUENCE [LARGE SCALE GENOMIC DNA]</scope>
    <source>
        <strain evidence="3 4">CSC2</strain>
    </source>
</reference>
<dbReference type="NCBIfam" id="NF033516">
    <property type="entry name" value="transpos_IS3"/>
    <property type="match status" value="1"/>
</dbReference>
<dbReference type="InterPro" id="IPR012337">
    <property type="entry name" value="RNaseH-like_sf"/>
</dbReference>
<feature type="domain" description="Integrase catalytic" evidence="2">
    <location>
        <begin position="89"/>
        <end position="264"/>
    </location>
</feature>
<dbReference type="Pfam" id="PF13333">
    <property type="entry name" value="rve_2"/>
    <property type="match status" value="1"/>
</dbReference>
<dbReference type="SUPFAM" id="SSF53098">
    <property type="entry name" value="Ribonuclease H-like"/>
    <property type="match status" value="1"/>
</dbReference>
<dbReference type="Pfam" id="PF13276">
    <property type="entry name" value="HTH_21"/>
    <property type="match status" value="1"/>
</dbReference>
<accession>A0ABQ1E8W4</accession>
<evidence type="ECO:0000259" key="2">
    <source>
        <dbReference type="PROSITE" id="PS50994"/>
    </source>
</evidence>
<dbReference type="InterPro" id="IPR001584">
    <property type="entry name" value="Integrase_cat-core"/>
</dbReference>
<gene>
    <name evidence="3" type="ORF">CSC2_17580</name>
</gene>
<evidence type="ECO:0000313" key="4">
    <source>
        <dbReference type="Proteomes" id="UP000663802"/>
    </source>
</evidence>
<dbReference type="Pfam" id="PF00665">
    <property type="entry name" value="rve"/>
    <property type="match status" value="1"/>
</dbReference>
<sequence length="264" mass="30892">MGVSRSGYYKYLDHKPSKRDLENSALKEIIKEIFDEHKGRYGSIRIRKVLNERGIYANRKRISRLMREMNLCPKGTRYNYKKYNLRNRGEERPNLLNQMFLTDAKNKIWVGDITYIPTKKGTLYLSVFVDLFSRKVVGWSMGNRMKDNLVIEAFLQAYGKERPETGLIVHTDQGSQYTGGNFRAILSKHGAKHSNSRKGNPYDNAVMESFYRTIKRELIQGAHYATPEQAQKEIFKYIELYYNTKRMHSSLGYLSPSQFEKQNS</sequence>
<dbReference type="PANTHER" id="PTHR46889:SF7">
    <property type="entry name" value="TRANSPOSASE FOR INSERTION SEQUENCE ELEMENT IS904"/>
    <property type="match status" value="1"/>
</dbReference>
<comment type="function">
    <text evidence="1">Involved in the transposition of the insertion sequence.</text>
</comment>
<dbReference type="PROSITE" id="PS50994">
    <property type="entry name" value="INTEGRASE"/>
    <property type="match status" value="1"/>
</dbReference>
<dbReference type="EMBL" id="BMBA01000001">
    <property type="protein sequence ID" value="GFZ31232.1"/>
    <property type="molecule type" value="Genomic_DNA"/>
</dbReference>
<proteinExistence type="predicted"/>
<dbReference type="Proteomes" id="UP000663802">
    <property type="component" value="Unassembled WGS sequence"/>
</dbReference>
<dbReference type="Gene3D" id="3.30.420.10">
    <property type="entry name" value="Ribonuclease H-like superfamily/Ribonuclease H"/>
    <property type="match status" value="1"/>
</dbReference>
<evidence type="ECO:0000313" key="3">
    <source>
        <dbReference type="EMBL" id="GFZ31232.1"/>
    </source>
</evidence>
<dbReference type="InterPro" id="IPR048020">
    <property type="entry name" value="Transpos_IS3"/>
</dbReference>
<organism evidence="3 4">
    <name type="scientific">Clostridium zeae</name>
    <dbReference type="NCBI Taxonomy" id="2759022"/>
    <lineage>
        <taxon>Bacteria</taxon>
        <taxon>Bacillati</taxon>
        <taxon>Bacillota</taxon>
        <taxon>Clostridia</taxon>
        <taxon>Eubacteriales</taxon>
        <taxon>Clostridiaceae</taxon>
        <taxon>Clostridium</taxon>
    </lineage>
</organism>
<evidence type="ECO:0000256" key="1">
    <source>
        <dbReference type="ARBA" id="ARBA00002286"/>
    </source>
</evidence>
<protein>
    <submittedName>
        <fullName evidence="3">Transposase</fullName>
    </submittedName>
</protein>
<dbReference type="InterPro" id="IPR050900">
    <property type="entry name" value="Transposase_IS3/IS150/IS904"/>
</dbReference>
<dbReference type="InterPro" id="IPR025948">
    <property type="entry name" value="HTH-like_dom"/>
</dbReference>
<comment type="caution">
    <text evidence="3">The sequence shown here is derived from an EMBL/GenBank/DDBJ whole genome shotgun (WGS) entry which is preliminary data.</text>
</comment>
<dbReference type="PANTHER" id="PTHR46889">
    <property type="entry name" value="TRANSPOSASE INSF FOR INSERTION SEQUENCE IS3B-RELATED"/>
    <property type="match status" value="1"/>
</dbReference>
<name>A0ABQ1E8W4_9CLOT</name>
<dbReference type="InterPro" id="IPR036397">
    <property type="entry name" value="RNaseH_sf"/>
</dbReference>